<dbReference type="GO" id="GO:0046872">
    <property type="term" value="F:metal ion binding"/>
    <property type="evidence" value="ECO:0007669"/>
    <property type="project" value="UniProtKB-KW"/>
</dbReference>
<keyword evidence="8" id="KW-0479">Metal-binding</keyword>
<keyword evidence="12" id="KW-0460">Magnesium</keyword>
<evidence type="ECO:0000256" key="12">
    <source>
        <dbReference type="ARBA" id="ARBA00022842"/>
    </source>
</evidence>
<reference evidence="16 17" key="1">
    <citation type="submission" date="2019-11" db="EMBL/GenBank/DDBJ databases">
        <authorList>
            <person name="Zhang J."/>
            <person name="Sun C."/>
        </authorList>
    </citation>
    <scope>NUCLEOTIDE SEQUENCE [LARGE SCALE GENOMIC DNA]</scope>
    <source>
        <strain evidence="17">sp2</strain>
    </source>
</reference>
<comment type="cofactor">
    <cofactor evidence="1">
        <name>Mg(2+)</name>
        <dbReference type="ChEBI" id="CHEBI:18420"/>
    </cofactor>
</comment>
<evidence type="ECO:0000256" key="7">
    <source>
        <dbReference type="ARBA" id="ARBA00022679"/>
    </source>
</evidence>
<evidence type="ECO:0000313" key="17">
    <source>
        <dbReference type="Proteomes" id="UP000427716"/>
    </source>
</evidence>
<evidence type="ECO:0000256" key="3">
    <source>
        <dbReference type="ARBA" id="ARBA00004742"/>
    </source>
</evidence>
<dbReference type="Gene3D" id="3.30.1490.20">
    <property type="entry name" value="ATP-grasp fold, A domain"/>
    <property type="match status" value="1"/>
</dbReference>
<evidence type="ECO:0000256" key="9">
    <source>
        <dbReference type="ARBA" id="ARBA00022741"/>
    </source>
</evidence>
<keyword evidence="17" id="KW-1185">Reference proteome</keyword>
<evidence type="ECO:0000256" key="13">
    <source>
        <dbReference type="ARBA" id="ARBA00033470"/>
    </source>
</evidence>
<evidence type="ECO:0000259" key="15">
    <source>
        <dbReference type="Pfam" id="PF01326"/>
    </source>
</evidence>
<evidence type="ECO:0000256" key="1">
    <source>
        <dbReference type="ARBA" id="ARBA00001946"/>
    </source>
</evidence>
<dbReference type="KEGG" id="ghl:GM160_08775"/>
<comment type="similarity">
    <text evidence="4">Belongs to the PEP-utilizing enzyme family.</text>
</comment>
<evidence type="ECO:0000256" key="5">
    <source>
        <dbReference type="ARBA" id="ARBA00011996"/>
    </source>
</evidence>
<evidence type="ECO:0000256" key="8">
    <source>
        <dbReference type="ARBA" id="ARBA00022723"/>
    </source>
</evidence>
<dbReference type="PANTHER" id="PTHR43030:SF1">
    <property type="entry name" value="PHOSPHOENOLPYRUVATE SYNTHASE"/>
    <property type="match status" value="1"/>
</dbReference>
<proteinExistence type="inferred from homology"/>
<keyword evidence="9" id="KW-0547">Nucleotide-binding</keyword>
<dbReference type="SUPFAM" id="SSF56059">
    <property type="entry name" value="Glutathione synthetase ATP-binding domain-like"/>
    <property type="match status" value="1"/>
</dbReference>
<name>A0A6I6D401_9GAMM</name>
<dbReference type="EMBL" id="CP046415">
    <property type="protein sequence ID" value="QGT78977.1"/>
    <property type="molecule type" value="Genomic_DNA"/>
</dbReference>
<dbReference type="GO" id="GO:0005524">
    <property type="term" value="F:ATP binding"/>
    <property type="evidence" value="ECO:0007669"/>
    <property type="project" value="UniProtKB-KW"/>
</dbReference>
<evidence type="ECO:0000256" key="10">
    <source>
        <dbReference type="ARBA" id="ARBA00022777"/>
    </source>
</evidence>
<evidence type="ECO:0000256" key="4">
    <source>
        <dbReference type="ARBA" id="ARBA00007837"/>
    </source>
</evidence>
<sequence length="998" mass="109710">MSGLVTSTLVPARRPRRAAIRVAVVALALLLLGSMLPGEAPRADEAPAAPSLAEMRDWIESMKTTSRGPFTRIRWFCEDGTILPPEPYACRDHGGGIQHGEWSEHTQAIRAQGYPLATLLAELEPADYLGPDGQHERLRQILVERFLVRADDGWVFRRARYYRGAIQLEDETRQSRELLLALADDPWWQAPDRFLLLREAVRLLPVDGDHPAATRARDLAIEIAEADPGFQDLRIKLHGMPDAGDIQRVHDYAKANRDPALDAPLAELAQALETLYAPRAAIERLRALGERASEDDLRRVLLEAADRLERSASVTDRLVETGQIAGALRERIETNTRSPEATLRLLKASLALEQEGFAVASRLIERNADTAVSRREQLTWLRALGESLYGAGLLSARQWRHLATAIDGLLEDPAPDASRYATELAYLARVPGWAQRALGFHFDRAIERWADLTPMVGHLIPDRLRDSPLLFYSRLLDGLRDDAGRLTDTRHRLFGASLATGLRPLNPGLARGVLRQPPADGEPFDNQGIYLLAETTATLPPVAGILTRGEGNSLSHVQLLARNLGIPNVVVEDGLVERIEDHVGERVVLAVSPGGRVELALDGPRWQPIAGDGEPATDPPIEPDWDKLDLDTTALRRLHDLRADDSGRQVGPKAANLGELAHHYPEQVSAGLAIPFGVFRELIEQPIEPDGPSTLDWLAGEYRQLRQIEDVAARERATAEVLERMRRWLATAELPGDFRERLRERLIESFGSADTTGVFVRSDTNVEDLPGFTGAGLNRTVANVVGFEAIIEAIREVWASPFTERAHAWRQAHMQTPEHVYPAVLLQATVPVDKSGVLVTADLDTGDRQWLSIAASEGLGGAVDGQAAEELRVHRDSGAVRLLSQATAPTRLAPRPGGGIQRLAAEGPSTLLSSAEIDRLRALADDVEARGLLAADTNGDRPVADIEFGFLDGRLALFQIRPLVENRRARADAYLVALDRPLLDIAGESVNLSRSPRR</sequence>
<dbReference type="Proteomes" id="UP000427716">
    <property type="component" value="Chromosome"/>
</dbReference>
<dbReference type="GO" id="GO:0008986">
    <property type="term" value="F:pyruvate, water dikinase activity"/>
    <property type="evidence" value="ECO:0007669"/>
    <property type="project" value="UniProtKB-EC"/>
</dbReference>
<dbReference type="PANTHER" id="PTHR43030">
    <property type="entry name" value="PHOSPHOENOLPYRUVATE SYNTHASE"/>
    <property type="match status" value="1"/>
</dbReference>
<dbReference type="RefSeq" id="WP_156574631.1">
    <property type="nucleotide sequence ID" value="NZ_CP046415.1"/>
</dbReference>
<dbReference type="InterPro" id="IPR013815">
    <property type="entry name" value="ATP_grasp_subdomain_1"/>
</dbReference>
<keyword evidence="16" id="KW-0670">Pyruvate</keyword>
<comment type="catalytic activity">
    <reaction evidence="14">
        <text>pyruvate + ATP + H2O = phosphoenolpyruvate + AMP + phosphate + 2 H(+)</text>
        <dbReference type="Rhea" id="RHEA:11364"/>
        <dbReference type="ChEBI" id="CHEBI:15361"/>
        <dbReference type="ChEBI" id="CHEBI:15377"/>
        <dbReference type="ChEBI" id="CHEBI:15378"/>
        <dbReference type="ChEBI" id="CHEBI:30616"/>
        <dbReference type="ChEBI" id="CHEBI:43474"/>
        <dbReference type="ChEBI" id="CHEBI:58702"/>
        <dbReference type="ChEBI" id="CHEBI:456215"/>
        <dbReference type="EC" id="2.7.9.2"/>
    </reaction>
</comment>
<organism evidence="16 17">
    <name type="scientific">Guyparkeria halophila</name>
    <dbReference type="NCBI Taxonomy" id="47960"/>
    <lineage>
        <taxon>Bacteria</taxon>
        <taxon>Pseudomonadati</taxon>
        <taxon>Pseudomonadota</taxon>
        <taxon>Gammaproteobacteria</taxon>
        <taxon>Chromatiales</taxon>
        <taxon>Thioalkalibacteraceae</taxon>
        <taxon>Guyparkeria</taxon>
    </lineage>
</organism>
<feature type="domain" description="Pyruvate phosphate dikinase AMP/ATP-binding" evidence="15">
    <location>
        <begin position="649"/>
        <end position="971"/>
    </location>
</feature>
<comment type="pathway">
    <text evidence="3">Carbohydrate biosynthesis; gluconeogenesis.</text>
</comment>
<keyword evidence="10" id="KW-0418">Kinase</keyword>
<evidence type="ECO:0000256" key="6">
    <source>
        <dbReference type="ARBA" id="ARBA00021623"/>
    </source>
</evidence>
<evidence type="ECO:0000256" key="11">
    <source>
        <dbReference type="ARBA" id="ARBA00022840"/>
    </source>
</evidence>
<accession>A0A6I6D401</accession>
<dbReference type="Pfam" id="PF01326">
    <property type="entry name" value="PPDK_N"/>
    <property type="match status" value="1"/>
</dbReference>
<keyword evidence="7" id="KW-0808">Transferase</keyword>
<dbReference type="Gene3D" id="3.30.470.20">
    <property type="entry name" value="ATP-grasp fold, B domain"/>
    <property type="match status" value="1"/>
</dbReference>
<keyword evidence="11" id="KW-0067">ATP-binding</keyword>
<gene>
    <name evidence="16" type="ORF">GM160_08775</name>
</gene>
<evidence type="ECO:0000256" key="14">
    <source>
        <dbReference type="ARBA" id="ARBA00047700"/>
    </source>
</evidence>
<evidence type="ECO:0000256" key="2">
    <source>
        <dbReference type="ARBA" id="ARBA00002988"/>
    </source>
</evidence>
<evidence type="ECO:0000313" key="16">
    <source>
        <dbReference type="EMBL" id="QGT78977.1"/>
    </source>
</evidence>
<comment type="function">
    <text evidence="2">Catalyzes the phosphorylation of pyruvate to phosphoenolpyruvate.</text>
</comment>
<dbReference type="EC" id="2.7.9.2" evidence="5"/>
<protein>
    <recommendedName>
        <fullName evidence="6">Phosphoenolpyruvate synthase</fullName>
        <ecNumber evidence="5">2.7.9.2</ecNumber>
    </recommendedName>
    <alternativeName>
        <fullName evidence="13">Pyruvate, water dikinase</fullName>
    </alternativeName>
</protein>
<dbReference type="AlphaFoldDB" id="A0A6I6D401"/>
<dbReference type="InterPro" id="IPR002192">
    <property type="entry name" value="PPDK_AMP/ATP-bd"/>
</dbReference>
<dbReference type="InterPro" id="IPR006319">
    <property type="entry name" value="PEP_synth"/>
</dbReference>